<reference evidence="1" key="1">
    <citation type="submission" date="2022-08" db="EMBL/GenBank/DDBJ databases">
        <title>Novel sulphate-reducing endosymbionts in the free-living metamonad Anaeramoeba.</title>
        <authorList>
            <person name="Jerlstrom-Hultqvist J."/>
            <person name="Cepicka I."/>
            <person name="Gallot-Lavallee L."/>
            <person name="Salas-Leiva D."/>
            <person name="Curtis B.A."/>
            <person name="Zahonova K."/>
            <person name="Pipaliya S."/>
            <person name="Dacks J."/>
            <person name="Roger A.J."/>
        </authorList>
    </citation>
    <scope>NUCLEOTIDE SEQUENCE</scope>
    <source>
        <strain evidence="1">Busselton2</strain>
    </source>
</reference>
<dbReference type="EMBL" id="JANTQA010000070">
    <property type="protein sequence ID" value="KAJ3425914.1"/>
    <property type="molecule type" value="Genomic_DNA"/>
</dbReference>
<dbReference type="AlphaFoldDB" id="A0AAV7YBB4"/>
<accession>A0AAV7YBB4</accession>
<organism evidence="1 2">
    <name type="scientific">Anaeramoeba flamelloides</name>
    <dbReference type="NCBI Taxonomy" id="1746091"/>
    <lineage>
        <taxon>Eukaryota</taxon>
        <taxon>Metamonada</taxon>
        <taxon>Anaeramoebidae</taxon>
        <taxon>Anaeramoeba</taxon>
    </lineage>
</organism>
<evidence type="ECO:0000313" key="2">
    <source>
        <dbReference type="Proteomes" id="UP001146793"/>
    </source>
</evidence>
<sequence length="95" mass="11434">MLFNFIELPTRTLIFQEFDKLIEKMCKVDPDSIWLFLVQSAEISFHPPKDLLEFGCVPILPEKMLKYDFIQSKWGTNVKRNANFLFQKYFERGYF</sequence>
<evidence type="ECO:0000313" key="1">
    <source>
        <dbReference type="EMBL" id="KAJ3425914.1"/>
    </source>
</evidence>
<comment type="caution">
    <text evidence="1">The sequence shown here is derived from an EMBL/GenBank/DDBJ whole genome shotgun (WGS) entry which is preliminary data.</text>
</comment>
<gene>
    <name evidence="1" type="ORF">M0812_28360</name>
</gene>
<proteinExistence type="predicted"/>
<name>A0AAV7YBB4_9EUKA</name>
<dbReference type="Proteomes" id="UP001146793">
    <property type="component" value="Unassembled WGS sequence"/>
</dbReference>
<protein>
    <submittedName>
        <fullName evidence="1">Uncharacterized protein</fullName>
    </submittedName>
</protein>